<dbReference type="RefSeq" id="WP_150116857.1">
    <property type="nucleotide sequence ID" value="NZ_LJRP01000139.1"/>
</dbReference>
<comment type="caution">
    <text evidence="1">The sequence shown here is derived from an EMBL/GenBank/DDBJ whole genome shotgun (WGS) entry which is preliminary data.</text>
</comment>
<organism evidence="1 2">
    <name type="scientific">Pseudomonas syringae pv. aptata</name>
    <dbReference type="NCBI Taxonomy" id="83167"/>
    <lineage>
        <taxon>Bacteria</taxon>
        <taxon>Pseudomonadati</taxon>
        <taxon>Pseudomonadota</taxon>
        <taxon>Gammaproteobacteria</taxon>
        <taxon>Pseudomonadales</taxon>
        <taxon>Pseudomonadaceae</taxon>
        <taxon>Pseudomonas</taxon>
        <taxon>Pseudomonas syringae</taxon>
    </lineage>
</organism>
<evidence type="ECO:0000313" key="2">
    <source>
        <dbReference type="Proteomes" id="UP000274541"/>
    </source>
</evidence>
<evidence type="ECO:0000313" key="1">
    <source>
        <dbReference type="EMBL" id="RMO65487.1"/>
    </source>
</evidence>
<proteinExistence type="predicted"/>
<name>A0A3M3X606_PSEAP</name>
<sequence length="164" mass="18911">MHSKYSCLVILIKRAKAQISKLEDYQVAAHTSVLNPRINRWHDSLSNYTKELSDLLESERVLNRSIANEIREMVITITQHLGHAMRETPQGFFVYAGDKVLKISRSGFLRHWFSAESFSGFDDYEFWIENVRLEGKCTPVANHAAYHVSKTNGLKRKLESIDVI</sequence>
<accession>A0A3M3X606</accession>
<dbReference type="Proteomes" id="UP000274541">
    <property type="component" value="Unassembled WGS sequence"/>
</dbReference>
<reference evidence="1 2" key="1">
    <citation type="submission" date="2018-08" db="EMBL/GenBank/DDBJ databases">
        <title>Recombination of ecologically and evolutionarily significant loci maintains genetic cohesion in the Pseudomonas syringae species complex.</title>
        <authorList>
            <person name="Dillon M."/>
            <person name="Thakur S."/>
            <person name="Almeida R.N.D."/>
            <person name="Weir B.S."/>
            <person name="Guttman D.S."/>
        </authorList>
    </citation>
    <scope>NUCLEOTIDE SEQUENCE [LARGE SCALE GENOMIC DNA]</scope>
    <source>
        <strain evidence="1 2">ICMP 4388</strain>
    </source>
</reference>
<dbReference type="AlphaFoldDB" id="A0A3M3X606"/>
<dbReference type="EMBL" id="RBPX01000180">
    <property type="protein sequence ID" value="RMO65487.1"/>
    <property type="molecule type" value="Genomic_DNA"/>
</dbReference>
<protein>
    <submittedName>
        <fullName evidence="1">Uncharacterized protein</fullName>
    </submittedName>
</protein>
<gene>
    <name evidence="1" type="ORF">ALQ37_200098</name>
</gene>